<dbReference type="EMBL" id="CAXAMN010015614">
    <property type="protein sequence ID" value="CAK9046230.1"/>
    <property type="molecule type" value="Genomic_DNA"/>
</dbReference>
<comment type="caution">
    <text evidence="1">The sequence shown here is derived from an EMBL/GenBank/DDBJ whole genome shotgun (WGS) entry which is preliminary data.</text>
</comment>
<evidence type="ECO:0008006" key="3">
    <source>
        <dbReference type="Google" id="ProtNLM"/>
    </source>
</evidence>
<name>A0ABP0M438_9DINO</name>
<organism evidence="1 2">
    <name type="scientific">Durusdinium trenchii</name>
    <dbReference type="NCBI Taxonomy" id="1381693"/>
    <lineage>
        <taxon>Eukaryota</taxon>
        <taxon>Sar</taxon>
        <taxon>Alveolata</taxon>
        <taxon>Dinophyceae</taxon>
        <taxon>Suessiales</taxon>
        <taxon>Symbiodiniaceae</taxon>
        <taxon>Durusdinium</taxon>
    </lineage>
</organism>
<protein>
    <recommendedName>
        <fullName evidence="3">J domain-containing protein</fullName>
    </recommendedName>
</protein>
<sequence>MGKGTFGVFEAVVNWKSLEAAFVPQLYAECWPLGALVGGYSDAEWLYDEVFRQHPVDALRDSFAFLGFKPRHEGDWSSTSVEEISLVYRRMCLRGHPSRGGSPKDYLKLQVAMELIKAFCGDAGPSPKQPFPQSSQCTQPVQCAVHVDLDEVLSDLTLAHELELSSKEAEDEANHLSTEHLEELNRALDEYILRQMCFKSEIVDEIARLHEDSAYAILGVSSSATDAEIKKVRNATNGAKGIAASNKGILLVSRMLLVAPGITTRNKKLLGTRA</sequence>
<reference evidence="1 2" key="1">
    <citation type="submission" date="2024-02" db="EMBL/GenBank/DDBJ databases">
        <authorList>
            <person name="Chen Y."/>
            <person name="Shah S."/>
            <person name="Dougan E. K."/>
            <person name="Thang M."/>
            <person name="Chan C."/>
        </authorList>
    </citation>
    <scope>NUCLEOTIDE SEQUENCE [LARGE SCALE GENOMIC DNA]</scope>
</reference>
<evidence type="ECO:0000313" key="2">
    <source>
        <dbReference type="Proteomes" id="UP001642484"/>
    </source>
</evidence>
<dbReference type="SUPFAM" id="SSF46565">
    <property type="entry name" value="Chaperone J-domain"/>
    <property type="match status" value="1"/>
</dbReference>
<evidence type="ECO:0000313" key="1">
    <source>
        <dbReference type="EMBL" id="CAK9046230.1"/>
    </source>
</evidence>
<dbReference type="Proteomes" id="UP001642484">
    <property type="component" value="Unassembled WGS sequence"/>
</dbReference>
<keyword evidence="2" id="KW-1185">Reference proteome</keyword>
<dbReference type="InterPro" id="IPR036869">
    <property type="entry name" value="J_dom_sf"/>
</dbReference>
<accession>A0ABP0M438</accession>
<gene>
    <name evidence="1" type="ORF">CCMP2556_LOCUS24051</name>
</gene>
<proteinExistence type="predicted"/>